<keyword evidence="1" id="KW-0812">Transmembrane</keyword>
<dbReference type="AlphaFoldDB" id="A0AB39BR12"/>
<gene>
    <name evidence="2" type="primary">spoIIIAF</name>
    <name evidence="2" type="ORF">AB3N04_17205</name>
</gene>
<dbReference type="NCBIfam" id="TIGR02896">
    <property type="entry name" value="spore_III_AF"/>
    <property type="match status" value="1"/>
</dbReference>
<dbReference type="RefSeq" id="WP_368503849.1">
    <property type="nucleotide sequence ID" value="NZ_CP162551.1"/>
</dbReference>
<accession>A0AB39BR12</accession>
<dbReference type="Pfam" id="PF09581">
    <property type="entry name" value="Spore_III_AF"/>
    <property type="match status" value="1"/>
</dbReference>
<keyword evidence="1" id="KW-0472">Membrane</keyword>
<proteinExistence type="predicted"/>
<evidence type="ECO:0000256" key="1">
    <source>
        <dbReference type="SAM" id="Phobius"/>
    </source>
</evidence>
<dbReference type="EMBL" id="CP162551">
    <property type="protein sequence ID" value="XDI36400.1"/>
    <property type="molecule type" value="Genomic_DNA"/>
</dbReference>
<feature type="transmembrane region" description="Helical" evidence="1">
    <location>
        <begin position="6"/>
        <end position="25"/>
    </location>
</feature>
<protein>
    <submittedName>
        <fullName evidence="2">Stage III sporulation protein AF</fullName>
    </submittedName>
</protein>
<organism evidence="2">
    <name type="scientific">Alkalihalophilus sp. As8PL</name>
    <dbReference type="NCBI Taxonomy" id="3237103"/>
    <lineage>
        <taxon>Bacteria</taxon>
        <taxon>Bacillati</taxon>
        <taxon>Bacillota</taxon>
        <taxon>Bacilli</taxon>
        <taxon>Bacillales</taxon>
        <taxon>Bacillaceae</taxon>
        <taxon>Alkalihalophilus</taxon>
    </lineage>
</organism>
<reference evidence="2" key="1">
    <citation type="submission" date="2024-07" db="EMBL/GenBank/DDBJ databases">
        <title>Identification and characteristics of an arsenic-resistant bacterial isolate, which belongs to a novel species.</title>
        <authorList>
            <person name="Juszczyk A."/>
            <person name="Kowalczyk A."/>
            <person name="Was K."/>
            <person name="Kosowicz W."/>
            <person name="Budzyn A."/>
            <person name="Latowski D."/>
        </authorList>
    </citation>
    <scope>NUCLEOTIDE SEQUENCE</scope>
    <source>
        <strain evidence="2">As8PL</strain>
    </source>
</reference>
<feature type="transmembrane region" description="Helical" evidence="1">
    <location>
        <begin position="37"/>
        <end position="55"/>
    </location>
</feature>
<name>A0AB39BR12_9BACI</name>
<keyword evidence="1" id="KW-1133">Transmembrane helix</keyword>
<sequence>MDFLTSWITNIILLILLATILELMIPNSVLQRYVKMVVGLLLLVMILQPLLSILTKDVDQWLVSITQHSNQMEKSLEDEINLQKSDIELGLRAYISEQMAVQLENEVKDTLRKQHDVSITRVEVKMAESVNQTPTAEDVEEVIVHLHEFGKEVPSGQENNAVSPVSVVKIDTTRPIPQESVEEKMDLSSIRTFLSTNWEVPEEMISLAWEGGE</sequence>
<dbReference type="InterPro" id="IPR014245">
    <property type="entry name" value="Spore_III_AF"/>
</dbReference>
<evidence type="ECO:0000313" key="2">
    <source>
        <dbReference type="EMBL" id="XDI36400.1"/>
    </source>
</evidence>